<reference evidence="5" key="1">
    <citation type="submission" date="2020-05" db="EMBL/GenBank/DDBJ databases">
        <authorList>
            <person name="Brown S."/>
            <person name="Huntemann M."/>
            <person name="Clum A."/>
            <person name="Spunde A."/>
            <person name="Palaniappan K."/>
            <person name="Ritter S."/>
            <person name="Mikhailova N."/>
            <person name="Chen I.-M."/>
            <person name="Stamatis D."/>
            <person name="Reddy T."/>
            <person name="O'Malley R."/>
            <person name="Daum C."/>
            <person name="Shapiro N."/>
            <person name="Ivanova N."/>
            <person name="Kyrpides N."/>
            <person name="Woyke T."/>
        </authorList>
    </citation>
    <scope>NUCLEOTIDE SEQUENCE</scope>
    <source>
        <strain evidence="5">DJ080</strain>
    </source>
</reference>
<keyword evidence="3" id="KW-0233">DNA recombination</keyword>
<proteinExistence type="predicted"/>
<dbReference type="EMBL" id="JABSWW010000001">
    <property type="protein sequence ID" value="NRT88908.1"/>
    <property type="molecule type" value="Genomic_DNA"/>
</dbReference>
<dbReference type="InterPro" id="IPR050090">
    <property type="entry name" value="Tyrosine_recombinase_XerCD"/>
</dbReference>
<dbReference type="InterPro" id="IPR002104">
    <property type="entry name" value="Integrase_catalytic"/>
</dbReference>
<dbReference type="PANTHER" id="PTHR30349">
    <property type="entry name" value="PHAGE INTEGRASE-RELATED"/>
    <property type="match status" value="1"/>
</dbReference>
<dbReference type="CDD" id="cd00397">
    <property type="entry name" value="DNA_BRE_C"/>
    <property type="match status" value="1"/>
</dbReference>
<evidence type="ECO:0000256" key="3">
    <source>
        <dbReference type="ARBA" id="ARBA00023172"/>
    </source>
</evidence>
<dbReference type="GO" id="GO:0005737">
    <property type="term" value="C:cytoplasm"/>
    <property type="evidence" value="ECO:0007669"/>
    <property type="project" value="UniProtKB-SubCell"/>
</dbReference>
<evidence type="ECO:0000313" key="5">
    <source>
        <dbReference type="EMBL" id="NRT88908.1"/>
    </source>
</evidence>
<evidence type="ECO:0000256" key="2">
    <source>
        <dbReference type="ARBA" id="ARBA00022908"/>
    </source>
</evidence>
<dbReference type="RefSeq" id="WP_173711033.1">
    <property type="nucleotide sequence ID" value="NZ_JABSWW010000001.1"/>
</dbReference>
<evidence type="ECO:0000256" key="1">
    <source>
        <dbReference type="ARBA" id="ARBA00004496"/>
    </source>
</evidence>
<reference evidence="5" key="2">
    <citation type="journal article" date="2022" name="Nat. Biotechnol.">
        <title>Carbon-negative production of acetone and isopropanol by gas fermentation at industrial pilot scale.</title>
        <authorList>
            <person name="Liew F.E."/>
            <person name="Nogle R."/>
            <person name="Abdalla T."/>
            <person name="Rasor B.J."/>
            <person name="Canter C."/>
            <person name="Jensen R.O."/>
            <person name="Wang L."/>
            <person name="Strutz J."/>
            <person name="Chirania P."/>
            <person name="De Tissera S."/>
            <person name="Mueller A.P."/>
            <person name="Ruan Z."/>
            <person name="Gao A."/>
            <person name="Tran L."/>
            <person name="Engle N.L."/>
            <person name="Bromley J.C."/>
            <person name="Daniell J."/>
            <person name="Conrado R."/>
            <person name="Tschaplinski T.J."/>
            <person name="Giannone R.J."/>
            <person name="Hettich R.L."/>
            <person name="Karim A.S."/>
            <person name="Simpson S.D."/>
            <person name="Brown S.D."/>
            <person name="Leang C."/>
            <person name="Jewett M.C."/>
            <person name="Kopke M."/>
        </authorList>
    </citation>
    <scope>NUCLEOTIDE SEQUENCE</scope>
    <source>
        <strain evidence="5">DJ080</strain>
    </source>
</reference>
<dbReference type="PROSITE" id="PS51898">
    <property type="entry name" value="TYR_RECOMBINASE"/>
    <property type="match status" value="1"/>
</dbReference>
<dbReference type="PANTHER" id="PTHR30349:SF77">
    <property type="entry name" value="TYROSINE RECOMBINASE XERC"/>
    <property type="match status" value="1"/>
</dbReference>
<comment type="caution">
    <text evidence="5">The sequence shown here is derived from an EMBL/GenBank/DDBJ whole genome shotgun (WGS) entry which is preliminary data.</text>
</comment>
<protein>
    <submittedName>
        <fullName evidence="5">Integrase/recombinase XerD</fullName>
    </submittedName>
</protein>
<organism evidence="5 6">
    <name type="scientific">Clostridium beijerinckii</name>
    <name type="common">Clostridium MP</name>
    <dbReference type="NCBI Taxonomy" id="1520"/>
    <lineage>
        <taxon>Bacteria</taxon>
        <taxon>Bacillati</taxon>
        <taxon>Bacillota</taxon>
        <taxon>Clostridia</taxon>
        <taxon>Eubacteriales</taxon>
        <taxon>Clostridiaceae</taxon>
        <taxon>Clostridium</taxon>
    </lineage>
</organism>
<accession>A0AAX0B2F3</accession>
<evidence type="ECO:0000259" key="4">
    <source>
        <dbReference type="PROSITE" id="PS51898"/>
    </source>
</evidence>
<dbReference type="GO" id="GO:0003677">
    <property type="term" value="F:DNA binding"/>
    <property type="evidence" value="ECO:0007669"/>
    <property type="project" value="InterPro"/>
</dbReference>
<comment type="subcellular location">
    <subcellularLocation>
        <location evidence="1">Cytoplasm</location>
    </subcellularLocation>
</comment>
<dbReference type="SUPFAM" id="SSF56349">
    <property type="entry name" value="DNA breaking-rejoining enzymes"/>
    <property type="match status" value="1"/>
</dbReference>
<feature type="domain" description="Tyr recombinase" evidence="4">
    <location>
        <begin position="195"/>
        <end position="445"/>
    </location>
</feature>
<dbReference type="InterPro" id="IPR011010">
    <property type="entry name" value="DNA_brk_join_enz"/>
</dbReference>
<dbReference type="AlphaFoldDB" id="A0AAX0B2F3"/>
<gene>
    <name evidence="5" type="ORF">B0H41_002587</name>
</gene>
<evidence type="ECO:0000313" key="6">
    <source>
        <dbReference type="Proteomes" id="UP001193748"/>
    </source>
</evidence>
<dbReference type="GO" id="GO:0015074">
    <property type="term" value="P:DNA integration"/>
    <property type="evidence" value="ECO:0007669"/>
    <property type="project" value="UniProtKB-KW"/>
</dbReference>
<name>A0AAX0B2F3_CLOBE</name>
<keyword evidence="2" id="KW-0229">DNA integration</keyword>
<dbReference type="Proteomes" id="UP001193748">
    <property type="component" value="Unassembled WGS sequence"/>
</dbReference>
<dbReference type="GO" id="GO:0006310">
    <property type="term" value="P:DNA recombination"/>
    <property type="evidence" value="ECO:0007669"/>
    <property type="project" value="UniProtKB-KW"/>
</dbReference>
<dbReference type="Gene3D" id="1.10.443.10">
    <property type="entry name" value="Intergrase catalytic core"/>
    <property type="match status" value="1"/>
</dbReference>
<dbReference type="Pfam" id="PF00589">
    <property type="entry name" value="Phage_integrase"/>
    <property type="match status" value="1"/>
</dbReference>
<dbReference type="InterPro" id="IPR013762">
    <property type="entry name" value="Integrase-like_cat_sf"/>
</dbReference>
<sequence>MTRLVETTGLTGIAYKLYNNQSIIRTISIESYKKKIDDYTYVILIDSNGNCIRTAYDYLNTQKNNALGNKDMQLREQAVTALKLLYSYMELKHMNNIEFITNDEINEFKAFIRGQKIIGTEITFEGTTIRSNTTINTYQYHYRKYLKFLGVSESVFYEERLLSSYRGSGSGFLSHAIRNNTKKYVHSEKTYTKRETPKYISYKEYLLITELIDNEYSIRDYLIVMLMYKYGLRIGEVFGLTIEDLEEAHDDSFDCRLILRNRLSDKRYQHAKSCINVKSVQDYSSKEYNQKNVGYQVVELDREDFDMINDYLNASRSPLAYRRKDRKKSLVLNNLDNKNIADKVTNRKDLKKNSYIFISKNGTPLTGGSWNRICRKIFETIGIDVDKDSKRDNLNHRFRHGFAMFKVIVQNYDILQLQNAMRHSDPTTCKIYFNVDEKEKGRFAHETQTLLKKGDITFE</sequence>